<proteinExistence type="predicted"/>
<sequence length="335" mass="37521">MKNKANILKVALFISMTWGGLSCTTNLEEEVPIGSLNPGVEIVNGTLKIDSFEHYENLITGKEKLEKLSFINFQDNFRELLNSGKNLRINQVGYEGITSWEGSPLLEILDKDGFVILEDYLIFLNFNNRSAVVTKNLELKDVILKGDISSEEIRLFSFDDDVIGLLEQNSQSTLPKTHYNARIATVFNPLAYTVTAGCTWSKCDNSQDYGDVIGVGNCGGTFRYRLDAKHVYDAAAISFRLYSKAKHMRKPEDGSLVWTATPTSIYIFWNYEYLSKKSGSTLQKSISQSNTVNNELEATYYSSGRGLEKFYLQSQFYGVPGGNHGYSPNGTFLAI</sequence>
<dbReference type="STRING" id="279824.SAMN03080617_01174"/>
<keyword evidence="2" id="KW-1185">Reference proteome</keyword>
<gene>
    <name evidence="1" type="ORF">SAMN03080617_01174</name>
</gene>
<accession>A0A1G5WMJ8</accession>
<protein>
    <recommendedName>
        <fullName evidence="3">Lipoprotein</fullName>
    </recommendedName>
</protein>
<dbReference type="OrthoDB" id="839643at2"/>
<dbReference type="RefSeq" id="WP_092729017.1">
    <property type="nucleotide sequence ID" value="NZ_FMXE01000007.1"/>
</dbReference>
<evidence type="ECO:0000313" key="2">
    <source>
        <dbReference type="Proteomes" id="UP000198756"/>
    </source>
</evidence>
<name>A0A1G5WMJ8_9BACT</name>
<evidence type="ECO:0000313" key="1">
    <source>
        <dbReference type="EMBL" id="SDA59323.1"/>
    </source>
</evidence>
<dbReference type="AlphaFoldDB" id="A0A1G5WMJ8"/>
<dbReference type="Proteomes" id="UP000198756">
    <property type="component" value="Unassembled WGS sequence"/>
</dbReference>
<dbReference type="PROSITE" id="PS51257">
    <property type="entry name" value="PROKAR_LIPOPROTEIN"/>
    <property type="match status" value="1"/>
</dbReference>
<evidence type="ECO:0008006" key="3">
    <source>
        <dbReference type="Google" id="ProtNLM"/>
    </source>
</evidence>
<dbReference type="EMBL" id="FMXE01000007">
    <property type="protein sequence ID" value="SDA59323.1"/>
    <property type="molecule type" value="Genomic_DNA"/>
</dbReference>
<reference evidence="2" key="1">
    <citation type="submission" date="2016-10" db="EMBL/GenBank/DDBJ databases">
        <authorList>
            <person name="Varghese N."/>
            <person name="Submissions S."/>
        </authorList>
    </citation>
    <scope>NUCLEOTIDE SEQUENCE [LARGE SCALE GENOMIC DNA]</scope>
    <source>
        <strain evidence="2">DSM 22703</strain>
    </source>
</reference>
<organism evidence="1 2">
    <name type="scientific">Algoriphagus alkaliphilus</name>
    <dbReference type="NCBI Taxonomy" id="279824"/>
    <lineage>
        <taxon>Bacteria</taxon>
        <taxon>Pseudomonadati</taxon>
        <taxon>Bacteroidota</taxon>
        <taxon>Cytophagia</taxon>
        <taxon>Cytophagales</taxon>
        <taxon>Cyclobacteriaceae</taxon>
        <taxon>Algoriphagus</taxon>
    </lineage>
</organism>